<accession>A6VF70</accession>
<dbReference type="EMBL" id="CP000745">
    <property type="protein sequence ID" value="ABR65096.1"/>
    <property type="molecule type" value="Genomic_DNA"/>
</dbReference>
<sequence>MLWPHSNKVHFEFKGYVSTNQVNYEGVKTVKFHYIIQKDRITESYGVANGKKELIRISELVKDENCTLKVLNRPDFLKIKRKIDMKTNRKRAKTFKIERIDYMNA</sequence>
<dbReference type="AlphaFoldDB" id="A6VF70"/>
<dbReference type="HOGENOM" id="CLU_176739_0_0_2"/>
<dbReference type="KEGG" id="mmz:MmarC7_0025"/>
<gene>
    <name evidence="1" type="ordered locus">MmarC7_0025</name>
</gene>
<reference evidence="1" key="1">
    <citation type="submission" date="2007-06" db="EMBL/GenBank/DDBJ databases">
        <title>Complete sequence of Methanococcus maripaludis C7.</title>
        <authorList>
            <consortium name="US DOE Joint Genome Institute"/>
            <person name="Copeland A."/>
            <person name="Lucas S."/>
            <person name="Lapidus A."/>
            <person name="Barry K."/>
            <person name="Glavina del Rio T."/>
            <person name="Dalin E."/>
            <person name="Tice H."/>
            <person name="Pitluck S."/>
            <person name="Clum A."/>
            <person name="Schmutz J."/>
            <person name="Larimer F."/>
            <person name="Land M."/>
            <person name="Hauser L."/>
            <person name="Kyrpides N."/>
            <person name="Anderson I."/>
            <person name="Sieprawska-Lupa M."/>
            <person name="Whitman W.B."/>
            <person name="Richardson P."/>
        </authorList>
    </citation>
    <scope>NUCLEOTIDE SEQUENCE [LARGE SCALE GENOMIC DNA]</scope>
    <source>
        <strain evidence="1">C7</strain>
    </source>
</reference>
<protein>
    <submittedName>
        <fullName evidence="1">Uncharacterized protein</fullName>
    </submittedName>
</protein>
<evidence type="ECO:0000313" key="1">
    <source>
        <dbReference type="EMBL" id="ABR65096.1"/>
    </source>
</evidence>
<name>A6VF70_METM7</name>
<organism evidence="1">
    <name type="scientific">Methanococcus maripaludis (strain C7 / ATCC BAA-1331)</name>
    <dbReference type="NCBI Taxonomy" id="426368"/>
    <lineage>
        <taxon>Archaea</taxon>
        <taxon>Methanobacteriati</taxon>
        <taxon>Methanobacteriota</taxon>
        <taxon>Methanomada group</taxon>
        <taxon>Methanococci</taxon>
        <taxon>Methanococcales</taxon>
        <taxon>Methanococcaceae</taxon>
        <taxon>Methanococcus</taxon>
    </lineage>
</organism>
<dbReference type="STRING" id="426368.MmarC7_0025"/>
<proteinExistence type="predicted"/>
<dbReference type="eggNOG" id="arCOG08240">
    <property type="taxonomic scope" value="Archaea"/>
</dbReference>